<dbReference type="GO" id="GO:0003700">
    <property type="term" value="F:DNA-binding transcription factor activity"/>
    <property type="evidence" value="ECO:0007669"/>
    <property type="project" value="InterPro"/>
</dbReference>
<evidence type="ECO:0000256" key="3">
    <source>
        <dbReference type="ARBA" id="ARBA00023163"/>
    </source>
</evidence>
<protein>
    <submittedName>
        <fullName evidence="6">Helix-turn-helix domain-containing protein</fullName>
    </submittedName>
</protein>
<dbReference type="InterPro" id="IPR018062">
    <property type="entry name" value="HTH_AraC-typ_CS"/>
</dbReference>
<dbReference type="SMART" id="SM00342">
    <property type="entry name" value="HTH_ARAC"/>
    <property type="match status" value="1"/>
</dbReference>
<dbReference type="EMBL" id="WMBA01000006">
    <property type="protein sequence ID" value="MTD53602.1"/>
    <property type="molecule type" value="Genomic_DNA"/>
</dbReference>
<dbReference type="PROSITE" id="PS00041">
    <property type="entry name" value="HTH_ARAC_FAMILY_1"/>
    <property type="match status" value="1"/>
</dbReference>
<organism evidence="6 7">
    <name type="scientific">Amycolatopsis pithecellobii</name>
    <dbReference type="NCBI Taxonomy" id="664692"/>
    <lineage>
        <taxon>Bacteria</taxon>
        <taxon>Bacillati</taxon>
        <taxon>Actinomycetota</taxon>
        <taxon>Actinomycetes</taxon>
        <taxon>Pseudonocardiales</taxon>
        <taxon>Pseudonocardiaceae</taxon>
        <taxon>Amycolatopsis</taxon>
    </lineage>
</organism>
<evidence type="ECO:0000256" key="2">
    <source>
        <dbReference type="ARBA" id="ARBA00023125"/>
    </source>
</evidence>
<evidence type="ECO:0000259" key="5">
    <source>
        <dbReference type="PROSITE" id="PS01124"/>
    </source>
</evidence>
<dbReference type="PANTHER" id="PTHR46796:SF15">
    <property type="entry name" value="BLL1074 PROTEIN"/>
    <property type="match status" value="1"/>
</dbReference>
<evidence type="ECO:0000256" key="1">
    <source>
        <dbReference type="ARBA" id="ARBA00023015"/>
    </source>
</evidence>
<name>A0A6N7YNL1_9PSEU</name>
<feature type="region of interest" description="Disordered" evidence="4">
    <location>
        <begin position="192"/>
        <end position="214"/>
    </location>
</feature>
<accession>A0A6N7YNL1</accession>
<keyword evidence="2" id="KW-0238">DNA-binding</keyword>
<dbReference type="GO" id="GO:0043565">
    <property type="term" value="F:sequence-specific DNA binding"/>
    <property type="evidence" value="ECO:0007669"/>
    <property type="project" value="InterPro"/>
</dbReference>
<dbReference type="Proteomes" id="UP000440096">
    <property type="component" value="Unassembled WGS sequence"/>
</dbReference>
<feature type="domain" description="HTH araC/xylS-type" evidence="5">
    <location>
        <begin position="101"/>
        <end position="199"/>
    </location>
</feature>
<dbReference type="Pfam" id="PF12833">
    <property type="entry name" value="HTH_18"/>
    <property type="match status" value="1"/>
</dbReference>
<dbReference type="PANTHER" id="PTHR46796">
    <property type="entry name" value="HTH-TYPE TRANSCRIPTIONAL ACTIVATOR RHAS-RELATED"/>
    <property type="match status" value="1"/>
</dbReference>
<evidence type="ECO:0000313" key="6">
    <source>
        <dbReference type="EMBL" id="MTD53602.1"/>
    </source>
</evidence>
<dbReference type="InterPro" id="IPR046532">
    <property type="entry name" value="DUF6597"/>
</dbReference>
<keyword evidence="1" id="KW-0805">Transcription regulation</keyword>
<keyword evidence="3" id="KW-0804">Transcription</keyword>
<dbReference type="InterPro" id="IPR018060">
    <property type="entry name" value="HTH_AraC"/>
</dbReference>
<dbReference type="PROSITE" id="PS01124">
    <property type="entry name" value="HTH_ARAC_FAMILY_2"/>
    <property type="match status" value="1"/>
</dbReference>
<comment type="caution">
    <text evidence="6">The sequence shown here is derived from an EMBL/GenBank/DDBJ whole genome shotgun (WGS) entry which is preliminary data.</text>
</comment>
<gene>
    <name evidence="6" type="ORF">GKO32_06335</name>
</gene>
<reference evidence="6 7" key="1">
    <citation type="submission" date="2019-11" db="EMBL/GenBank/DDBJ databases">
        <title>Draft genome of Amycolatopsis RM579.</title>
        <authorList>
            <person name="Duangmal K."/>
            <person name="Mingma R."/>
        </authorList>
    </citation>
    <scope>NUCLEOTIDE SEQUENCE [LARGE SCALE GENOMIC DNA]</scope>
    <source>
        <strain evidence="6 7">RM579</strain>
    </source>
</reference>
<evidence type="ECO:0000256" key="4">
    <source>
        <dbReference type="SAM" id="MobiDB-lite"/>
    </source>
</evidence>
<proteinExistence type="predicted"/>
<evidence type="ECO:0000313" key="7">
    <source>
        <dbReference type="Proteomes" id="UP000440096"/>
    </source>
</evidence>
<dbReference type="AlphaFoldDB" id="A0A6N7YNL1"/>
<dbReference type="Pfam" id="PF20240">
    <property type="entry name" value="DUF6597"/>
    <property type="match status" value="1"/>
</dbReference>
<dbReference type="InterPro" id="IPR050204">
    <property type="entry name" value="AraC_XylS_family_regulators"/>
</dbReference>
<sequence>MVQRVVPDGCSDVLVFADGEAVFAGPALCADLVPLTAGTHVRGLRFRTEALGPVLRLPAEELRDKTLTLSAVLPDRVMRTVAEQVWAGRFPDVLRPSPIDARVRHGVRELFVTGAAVGDVADELGVTERHLRRLFLDHTGMSPKAVQRVGRFQRFLHAADTSRAGLAELAAATGFADQAHLTREVRSLAGLTPGALRRERSGMQPPGSGLDGLR</sequence>
<dbReference type="Gene3D" id="1.10.10.60">
    <property type="entry name" value="Homeodomain-like"/>
    <property type="match status" value="1"/>
</dbReference>
<keyword evidence="7" id="KW-1185">Reference proteome</keyword>
<dbReference type="OrthoDB" id="2559672at2"/>